<evidence type="ECO:0008006" key="5">
    <source>
        <dbReference type="Google" id="ProtNLM"/>
    </source>
</evidence>
<feature type="chain" id="PRO_5039413376" description="Lipoprotein" evidence="2">
    <location>
        <begin position="21"/>
        <end position="300"/>
    </location>
</feature>
<evidence type="ECO:0000256" key="2">
    <source>
        <dbReference type="SAM" id="SignalP"/>
    </source>
</evidence>
<comment type="caution">
    <text evidence="3">The sequence shown here is derived from an EMBL/GenBank/DDBJ whole genome shotgun (WGS) entry which is preliminary data.</text>
</comment>
<feature type="region of interest" description="Disordered" evidence="1">
    <location>
        <begin position="248"/>
        <end position="300"/>
    </location>
</feature>
<accession>A0A502EHN0</accession>
<organism evidence="3 4">
    <name type="scientific">Mycolicibacterium hodleri</name>
    <dbReference type="NCBI Taxonomy" id="49897"/>
    <lineage>
        <taxon>Bacteria</taxon>
        <taxon>Bacillati</taxon>
        <taxon>Actinomycetota</taxon>
        <taxon>Actinomycetes</taxon>
        <taxon>Mycobacteriales</taxon>
        <taxon>Mycobacteriaceae</taxon>
        <taxon>Mycolicibacterium</taxon>
    </lineage>
</organism>
<evidence type="ECO:0000256" key="1">
    <source>
        <dbReference type="SAM" id="MobiDB-lite"/>
    </source>
</evidence>
<dbReference type="Proteomes" id="UP000320095">
    <property type="component" value="Unassembled WGS sequence"/>
</dbReference>
<reference evidence="3 4" key="1">
    <citation type="journal article" date="2019" name="Environ. Microbiol.">
        <title>Species interactions and distinct microbial communities in high Arctic permafrost affected cryosols are associated with the CH4 and CO2 gas fluxes.</title>
        <authorList>
            <person name="Altshuler I."/>
            <person name="Hamel J."/>
            <person name="Turney S."/>
            <person name="Magnuson E."/>
            <person name="Levesque R."/>
            <person name="Greer C."/>
            <person name="Whyte L.G."/>
        </authorList>
    </citation>
    <scope>NUCLEOTIDE SEQUENCE [LARGE SCALE GENOMIC DNA]</scope>
    <source>
        <strain evidence="3 4">S5.20</strain>
    </source>
</reference>
<dbReference type="AlphaFoldDB" id="A0A502EHN0"/>
<dbReference type="PROSITE" id="PS51257">
    <property type="entry name" value="PROKAR_LIPOPROTEIN"/>
    <property type="match status" value="1"/>
</dbReference>
<keyword evidence="4" id="KW-1185">Reference proteome</keyword>
<keyword evidence="2" id="KW-0732">Signal</keyword>
<protein>
    <recommendedName>
        <fullName evidence="5">Lipoprotein</fullName>
    </recommendedName>
</protein>
<dbReference type="RefSeq" id="WP_140689450.1">
    <property type="nucleotide sequence ID" value="NZ_RCZG01000002.1"/>
</dbReference>
<name>A0A502EHN0_9MYCO</name>
<dbReference type="OrthoDB" id="4464925at2"/>
<proteinExistence type="predicted"/>
<evidence type="ECO:0000313" key="4">
    <source>
        <dbReference type="Proteomes" id="UP000320095"/>
    </source>
</evidence>
<sequence length="300" mass="32350">MGKLLATVITAALLSACGQSAPTTDNPASSTDSAQGQQFANWPATLNDFRFRWTAAPGIDLTKGPSVLIRAYLESYEVAEYTFDIAKVYPGFLRATPPNADTDAPGALMQHIGIRPLGYYNTKTPGDARPHFGFLPFHVLELAPFASGWEATVCTAEYGSFIESTTRPGKFISLATDDKTGKPPKSGPTVGVYVYRIEFTEHDPRVGLTPPQSPNVPQMGPSPAPAIDVFGNWFVTAESIGFWGPVGQTDKPPFPSPELEQRCADSMPQNEAERTAMMTGYKDTPPAHGDPVPGWPQQSN</sequence>
<feature type="signal peptide" evidence="2">
    <location>
        <begin position="1"/>
        <end position="20"/>
    </location>
</feature>
<dbReference type="EMBL" id="RCZG01000002">
    <property type="protein sequence ID" value="TPG36006.1"/>
    <property type="molecule type" value="Genomic_DNA"/>
</dbReference>
<gene>
    <name evidence="3" type="ORF">EAH80_08315</name>
</gene>
<evidence type="ECO:0000313" key="3">
    <source>
        <dbReference type="EMBL" id="TPG36006.1"/>
    </source>
</evidence>